<dbReference type="PANTHER" id="PTHR33994">
    <property type="entry name" value="OS04G0515000 PROTEIN"/>
    <property type="match status" value="1"/>
</dbReference>
<keyword evidence="1" id="KW-0812">Transmembrane</keyword>
<reference evidence="2" key="1">
    <citation type="submission" date="2020-10" db="EMBL/GenBank/DDBJ databases">
        <authorList>
            <person name="Han B."/>
            <person name="Lu T."/>
            <person name="Zhao Q."/>
            <person name="Huang X."/>
            <person name="Zhao Y."/>
        </authorList>
    </citation>
    <scope>NUCLEOTIDE SEQUENCE</scope>
</reference>
<protein>
    <recommendedName>
        <fullName evidence="5">Late embryogenesis abundant protein LEA-2 subgroup domain-containing protein</fullName>
    </recommendedName>
</protein>
<proteinExistence type="predicted"/>
<dbReference type="OrthoDB" id="589322at2759"/>
<comment type="caution">
    <text evidence="2">The sequence shown here is derived from an EMBL/GenBank/DDBJ whole genome shotgun (WGS) entry which is preliminary data.</text>
</comment>
<dbReference type="Proteomes" id="UP000604825">
    <property type="component" value="Unassembled WGS sequence"/>
</dbReference>
<evidence type="ECO:0000256" key="1">
    <source>
        <dbReference type="SAM" id="Phobius"/>
    </source>
</evidence>
<keyword evidence="1" id="KW-0472">Membrane</keyword>
<dbReference type="EMBL" id="CAJGYO010000396">
    <property type="protein sequence ID" value="CAD6342139.1"/>
    <property type="molecule type" value="Genomic_DNA"/>
</dbReference>
<gene>
    <name evidence="2" type="ORF">NCGR_LOCUS59963</name>
    <name evidence="3" type="ORF">NCGR_LOCUS66237</name>
</gene>
<name>A0A811S0M1_9POAL</name>
<evidence type="ECO:0000313" key="3">
    <source>
        <dbReference type="EMBL" id="CAD6342139.1"/>
    </source>
</evidence>
<evidence type="ECO:0008006" key="5">
    <source>
        <dbReference type="Google" id="ProtNLM"/>
    </source>
</evidence>
<sequence>MACMPEESSQTAGTSMSRKEDLKDGLKILCSFLLILLVIYGIVVSVVDIVKHNPFDDRPTMYSVELVGAKGIRSALDPGAESPAFKLLVHVDNGHIYDVMYDGGDLLVTYAGIPLARGRIPAFDVDTKKAVTVAVDAASYGLGIPEDLFDRMSEDRRSGVAQLQVELWVAGFFTCNVDLDTEHHVSHCHRHNFISSS</sequence>
<organism evidence="2 4">
    <name type="scientific">Miscanthus lutarioriparius</name>
    <dbReference type="NCBI Taxonomy" id="422564"/>
    <lineage>
        <taxon>Eukaryota</taxon>
        <taxon>Viridiplantae</taxon>
        <taxon>Streptophyta</taxon>
        <taxon>Embryophyta</taxon>
        <taxon>Tracheophyta</taxon>
        <taxon>Spermatophyta</taxon>
        <taxon>Magnoliopsida</taxon>
        <taxon>Liliopsida</taxon>
        <taxon>Poales</taxon>
        <taxon>Poaceae</taxon>
        <taxon>PACMAD clade</taxon>
        <taxon>Panicoideae</taxon>
        <taxon>Andropogonodae</taxon>
        <taxon>Andropogoneae</taxon>
        <taxon>Saccharinae</taxon>
        <taxon>Miscanthus</taxon>
    </lineage>
</organism>
<accession>A0A811S0M1</accession>
<evidence type="ECO:0000313" key="4">
    <source>
        <dbReference type="Proteomes" id="UP000604825"/>
    </source>
</evidence>
<keyword evidence="4" id="KW-1185">Reference proteome</keyword>
<keyword evidence="1" id="KW-1133">Transmembrane helix</keyword>
<dbReference type="EMBL" id="CAJGYO010000018">
    <property type="protein sequence ID" value="CAD6335865.1"/>
    <property type="molecule type" value="Genomic_DNA"/>
</dbReference>
<feature type="transmembrane region" description="Helical" evidence="1">
    <location>
        <begin position="26"/>
        <end position="47"/>
    </location>
</feature>
<evidence type="ECO:0000313" key="2">
    <source>
        <dbReference type="EMBL" id="CAD6335865.1"/>
    </source>
</evidence>
<dbReference type="AlphaFoldDB" id="A0A811S0M1"/>
<dbReference type="PANTHER" id="PTHR33994:SF24">
    <property type="entry name" value="OS01G0712500 PROTEIN"/>
    <property type="match status" value="1"/>
</dbReference>